<proteinExistence type="inferred from homology"/>
<evidence type="ECO:0000256" key="13">
    <source>
        <dbReference type="RuleBase" id="RU003661"/>
    </source>
</evidence>
<keyword evidence="11 14" id="KW-0472">Membrane</keyword>
<dbReference type="GO" id="GO:0045259">
    <property type="term" value="C:proton-transporting ATP synthase complex"/>
    <property type="evidence" value="ECO:0007669"/>
    <property type="project" value="UniProtKB-KW"/>
</dbReference>
<keyword evidence="8 14" id="KW-1133">Transmembrane helix</keyword>
<evidence type="ECO:0000256" key="8">
    <source>
        <dbReference type="ARBA" id="ARBA00022989"/>
    </source>
</evidence>
<accession>A0A7G7CCZ0</accession>
<sequence>MPQMSPISWINMFIIFSISFLIFNMMNYYLYSPNLPKSNLILKSKISNQLNWKW</sequence>
<comment type="subcellular location">
    <subcellularLocation>
        <location evidence="1 13">Mitochondrion membrane</location>
        <topology evidence="1 13">Single-pass membrane protein</topology>
    </subcellularLocation>
</comment>
<name>A0A7G7CCZ0_9MUSC</name>
<comment type="function">
    <text evidence="12">Mitochondrial membrane ATP synthase (F(1)F(0) ATP synthase or Complex V) produces ATP from ADP in the presence of a proton gradient across the membrane which is generated by electron transport complexes of the respiratory chain. F-type ATPases consist of two structural domains, F(1) - containing the extramembraneous catalytic core and F(0) - containing the membrane proton channel, linked together by a central stalk and a peripheral stalk. During catalysis, ATP synthesis in the catalytic domain of F(1) is coupled via a rotary mechanism of the central stalk subunits to proton translocation. Part of the complex F(0) domain. Minor subunit located with subunit a in the membrane.</text>
</comment>
<evidence type="ECO:0000256" key="12">
    <source>
        <dbReference type="ARBA" id="ARBA00024864"/>
    </source>
</evidence>
<keyword evidence="9 13" id="KW-0406">Ion transport</keyword>
<feature type="transmembrane region" description="Helical" evidence="14">
    <location>
        <begin position="12"/>
        <end position="31"/>
    </location>
</feature>
<comment type="similarity">
    <text evidence="2 13">Belongs to the ATPase protein 8 family.</text>
</comment>
<gene>
    <name evidence="15" type="primary">ATP8</name>
</gene>
<evidence type="ECO:0000256" key="1">
    <source>
        <dbReference type="ARBA" id="ARBA00004304"/>
    </source>
</evidence>
<protein>
    <recommendedName>
        <fullName evidence="13">ATP synthase complex subunit 8</fullName>
    </recommendedName>
</protein>
<keyword evidence="5 13" id="KW-0138">CF(0)</keyword>
<dbReference type="GO" id="GO:0015986">
    <property type="term" value="P:proton motive force-driven ATP synthesis"/>
    <property type="evidence" value="ECO:0007669"/>
    <property type="project" value="InterPro"/>
</dbReference>
<evidence type="ECO:0000256" key="2">
    <source>
        <dbReference type="ARBA" id="ARBA00008892"/>
    </source>
</evidence>
<dbReference type="GO" id="GO:0015078">
    <property type="term" value="F:proton transmembrane transporter activity"/>
    <property type="evidence" value="ECO:0007669"/>
    <property type="project" value="InterPro"/>
</dbReference>
<dbReference type="EMBL" id="MT410784">
    <property type="protein sequence ID" value="QNE85456.1"/>
    <property type="molecule type" value="Genomic_DNA"/>
</dbReference>
<evidence type="ECO:0000256" key="11">
    <source>
        <dbReference type="ARBA" id="ARBA00023136"/>
    </source>
</evidence>
<dbReference type="AlphaFoldDB" id="A0A7G7CCZ0"/>
<evidence type="ECO:0000256" key="9">
    <source>
        <dbReference type="ARBA" id="ARBA00023065"/>
    </source>
</evidence>
<evidence type="ECO:0000256" key="10">
    <source>
        <dbReference type="ARBA" id="ARBA00023128"/>
    </source>
</evidence>
<evidence type="ECO:0000256" key="3">
    <source>
        <dbReference type="ARBA" id="ARBA00011291"/>
    </source>
</evidence>
<dbReference type="Pfam" id="PF00895">
    <property type="entry name" value="ATP-synt_8"/>
    <property type="match status" value="1"/>
</dbReference>
<keyword evidence="10 13" id="KW-0496">Mitochondrion</keyword>
<evidence type="ECO:0000256" key="7">
    <source>
        <dbReference type="ARBA" id="ARBA00022781"/>
    </source>
</evidence>
<evidence type="ECO:0000313" key="15">
    <source>
        <dbReference type="EMBL" id="QNE85456.1"/>
    </source>
</evidence>
<evidence type="ECO:0000256" key="5">
    <source>
        <dbReference type="ARBA" id="ARBA00022547"/>
    </source>
</evidence>
<reference evidence="15" key="1">
    <citation type="submission" date="2020-04" db="EMBL/GenBank/DDBJ databases">
        <title>DNAmark Project.</title>
        <authorList>
            <person name="Leerhoei F."/>
        </authorList>
    </citation>
    <scope>NUCLEOTIDE SEQUENCE</scope>
    <source>
        <strain evidence="15">DM979</strain>
    </source>
</reference>
<evidence type="ECO:0000256" key="6">
    <source>
        <dbReference type="ARBA" id="ARBA00022692"/>
    </source>
</evidence>
<keyword evidence="6 13" id="KW-0812">Transmembrane</keyword>
<dbReference type="InterPro" id="IPR001421">
    <property type="entry name" value="ATP8_metazoa"/>
</dbReference>
<keyword evidence="7 13" id="KW-0375">Hydrogen ion transport</keyword>
<geneLocation type="mitochondrion" evidence="15"/>
<evidence type="ECO:0000256" key="14">
    <source>
        <dbReference type="SAM" id="Phobius"/>
    </source>
</evidence>
<keyword evidence="4 13" id="KW-0813">Transport</keyword>
<organism evidence="15">
    <name type="scientific">Morinia doronici</name>
    <dbReference type="NCBI Taxonomy" id="1606798"/>
    <lineage>
        <taxon>Eukaryota</taxon>
        <taxon>Metazoa</taxon>
        <taxon>Ecdysozoa</taxon>
        <taxon>Arthropoda</taxon>
        <taxon>Hexapoda</taxon>
        <taxon>Insecta</taxon>
        <taxon>Pterygota</taxon>
        <taxon>Neoptera</taxon>
        <taxon>Endopterygota</taxon>
        <taxon>Diptera</taxon>
        <taxon>Brachycera</taxon>
        <taxon>Muscomorpha</taxon>
        <taxon>Oestroidea</taxon>
        <taxon>Polleniidae</taxon>
        <taxon>Morinia</taxon>
    </lineage>
</organism>
<evidence type="ECO:0000256" key="4">
    <source>
        <dbReference type="ARBA" id="ARBA00022448"/>
    </source>
</evidence>
<comment type="subunit">
    <text evidence="3">F-type ATPases have 2 components, CF(1) - the catalytic core - and CF(0) - the membrane proton channel.</text>
</comment>
<dbReference type="GO" id="GO:0031966">
    <property type="term" value="C:mitochondrial membrane"/>
    <property type="evidence" value="ECO:0007669"/>
    <property type="project" value="UniProtKB-SubCell"/>
</dbReference>